<gene>
    <name evidence="1" type="ORF">SAMN02745206_01048</name>
</gene>
<dbReference type="RefSeq" id="WP_084076205.1">
    <property type="nucleotide sequence ID" value="NZ_FQVB01000008.1"/>
</dbReference>
<dbReference type="AlphaFoldDB" id="A0A1M4XD38"/>
<dbReference type="PANTHER" id="PTHR42941">
    <property type="entry name" value="SLL1037 PROTEIN"/>
    <property type="match status" value="1"/>
</dbReference>
<dbReference type="Proteomes" id="UP000184076">
    <property type="component" value="Unassembled WGS sequence"/>
</dbReference>
<dbReference type="PANTHER" id="PTHR42941:SF1">
    <property type="entry name" value="SLL1037 PROTEIN"/>
    <property type="match status" value="1"/>
</dbReference>
<dbReference type="Pfam" id="PF16868">
    <property type="entry name" value="NMT1_3"/>
    <property type="match status" value="1"/>
</dbReference>
<accession>A0A1M4XD38</accession>
<sequence length="329" mass="35961">MRRPFHLSLMVVLALALVLGLGATEKVDARKQFISIGTGGTGGVYYPYGGALAEIWTRHVKDVQAVAEVTGASVENVKLAHKGETVVGLIMGDVAYEAYHGLGRFEGKPQKIAAMFMMYPNVYHVVALKGSGIKTLQDLKGKRVSVGSPGSGTEYMSNLVLHAVGVPYDSFEVRRLSFVENANALRDHTIDVGIWCVGPPTSSIMDLATTHDIMIVPFSDEDIKKVTEKVKYYAPSVVPAGMYKGVDEDVPTVSVWNVAICTRDLPEDMVYNLVKATFEHQDYLLKVYPGAKYTTAENAVKYSPIPFHPGAVKYFKEIGLEVPEDKIAK</sequence>
<organism evidence="1 2">
    <name type="scientific">Desulfacinum infernum DSM 9756</name>
    <dbReference type="NCBI Taxonomy" id="1121391"/>
    <lineage>
        <taxon>Bacteria</taxon>
        <taxon>Pseudomonadati</taxon>
        <taxon>Thermodesulfobacteriota</taxon>
        <taxon>Syntrophobacteria</taxon>
        <taxon>Syntrophobacterales</taxon>
        <taxon>Syntrophobacteraceae</taxon>
        <taxon>Desulfacinum</taxon>
    </lineage>
</organism>
<dbReference type="CDD" id="cd13520">
    <property type="entry name" value="PBP2_TAXI_TRAP"/>
    <property type="match status" value="1"/>
</dbReference>
<dbReference type="NCBIfam" id="TIGR02122">
    <property type="entry name" value="TRAP_TAXI"/>
    <property type="match status" value="1"/>
</dbReference>
<evidence type="ECO:0000313" key="1">
    <source>
        <dbReference type="EMBL" id="SHE91335.1"/>
    </source>
</evidence>
<dbReference type="SUPFAM" id="SSF53850">
    <property type="entry name" value="Periplasmic binding protein-like II"/>
    <property type="match status" value="1"/>
</dbReference>
<dbReference type="EMBL" id="FQVB01000008">
    <property type="protein sequence ID" value="SHE91335.1"/>
    <property type="molecule type" value="Genomic_DNA"/>
</dbReference>
<evidence type="ECO:0000313" key="2">
    <source>
        <dbReference type="Proteomes" id="UP000184076"/>
    </source>
</evidence>
<protein>
    <recommendedName>
        <fullName evidence="3">TRAP transporter solute receptor, TAXI family</fullName>
    </recommendedName>
</protein>
<evidence type="ECO:0008006" key="3">
    <source>
        <dbReference type="Google" id="ProtNLM"/>
    </source>
</evidence>
<dbReference type="STRING" id="1121391.SAMN02745206_01048"/>
<proteinExistence type="predicted"/>
<dbReference type="Gene3D" id="3.40.190.10">
    <property type="entry name" value="Periplasmic binding protein-like II"/>
    <property type="match status" value="2"/>
</dbReference>
<keyword evidence="2" id="KW-1185">Reference proteome</keyword>
<dbReference type="InterPro" id="IPR011852">
    <property type="entry name" value="TRAP_TAXI"/>
</dbReference>
<name>A0A1M4XD38_9BACT</name>
<reference evidence="2" key="1">
    <citation type="submission" date="2016-11" db="EMBL/GenBank/DDBJ databases">
        <authorList>
            <person name="Varghese N."/>
            <person name="Submissions S."/>
        </authorList>
    </citation>
    <scope>NUCLEOTIDE SEQUENCE [LARGE SCALE GENOMIC DNA]</scope>
    <source>
        <strain evidence="2">DSM 9756</strain>
    </source>
</reference>